<dbReference type="Gene3D" id="2.170.150.40">
    <property type="entry name" value="Domain of unknown function (DUF427)"/>
    <property type="match status" value="1"/>
</dbReference>
<sequence>MSECTTAFHPREANKSHISDGARTARYVRGMSKAIWNDEIIAESDDTVVVEGNVYFPRSSVREDVLRPSDTHTVCLWKGKASYYTLEAGGHVSEDAVWYYPEPKPDAKAVRDRVAFRKDVKVEA</sequence>
<dbReference type="PANTHER" id="PTHR34310">
    <property type="entry name" value="DUF427 DOMAIN PROTEIN (AFU_ORTHOLOGUE AFUA_3G02220)"/>
    <property type="match status" value="1"/>
</dbReference>
<dbReference type="Pfam" id="PF04248">
    <property type="entry name" value="NTP_transf_9"/>
    <property type="match status" value="1"/>
</dbReference>
<dbReference type="EMBL" id="PVZG01000009">
    <property type="protein sequence ID" value="PRY27887.1"/>
    <property type="molecule type" value="Genomic_DNA"/>
</dbReference>
<proteinExistence type="predicted"/>
<dbReference type="InterPro" id="IPR038694">
    <property type="entry name" value="DUF427_sf"/>
</dbReference>
<evidence type="ECO:0000313" key="2">
    <source>
        <dbReference type="EMBL" id="PRY27887.1"/>
    </source>
</evidence>
<accession>A0A2T0S3A3</accession>
<organism evidence="2 3">
    <name type="scientific">Pseudosporangium ferrugineum</name>
    <dbReference type="NCBI Taxonomy" id="439699"/>
    <lineage>
        <taxon>Bacteria</taxon>
        <taxon>Bacillati</taxon>
        <taxon>Actinomycetota</taxon>
        <taxon>Actinomycetes</taxon>
        <taxon>Micromonosporales</taxon>
        <taxon>Micromonosporaceae</taxon>
        <taxon>Pseudosporangium</taxon>
    </lineage>
</organism>
<dbReference type="InterPro" id="IPR007361">
    <property type="entry name" value="DUF427"/>
</dbReference>
<dbReference type="PANTHER" id="PTHR34310:SF5">
    <property type="entry name" value="DUF427 DOMAIN PROTEIN (AFU_ORTHOLOGUE AFUA_3G02220)"/>
    <property type="match status" value="1"/>
</dbReference>
<evidence type="ECO:0000259" key="1">
    <source>
        <dbReference type="Pfam" id="PF04248"/>
    </source>
</evidence>
<comment type="caution">
    <text evidence="2">The sequence shown here is derived from an EMBL/GenBank/DDBJ whole genome shotgun (WGS) entry which is preliminary data.</text>
</comment>
<gene>
    <name evidence="2" type="ORF">CLV70_10941</name>
</gene>
<feature type="domain" description="DUF427" evidence="1">
    <location>
        <begin position="33"/>
        <end position="118"/>
    </location>
</feature>
<reference evidence="2 3" key="1">
    <citation type="submission" date="2018-03" db="EMBL/GenBank/DDBJ databases">
        <title>Genomic Encyclopedia of Archaeal and Bacterial Type Strains, Phase II (KMG-II): from individual species to whole genera.</title>
        <authorList>
            <person name="Goeker M."/>
        </authorList>
    </citation>
    <scope>NUCLEOTIDE SEQUENCE [LARGE SCALE GENOMIC DNA]</scope>
    <source>
        <strain evidence="2 3">DSM 45348</strain>
    </source>
</reference>
<dbReference type="Proteomes" id="UP000239209">
    <property type="component" value="Unassembled WGS sequence"/>
</dbReference>
<evidence type="ECO:0000313" key="3">
    <source>
        <dbReference type="Proteomes" id="UP000239209"/>
    </source>
</evidence>
<protein>
    <submittedName>
        <fullName evidence="2">Uncharacterized protein (DUF427 family)</fullName>
    </submittedName>
</protein>
<dbReference type="AlphaFoldDB" id="A0A2T0S3A3"/>
<name>A0A2T0S3A3_9ACTN</name>
<keyword evidence="3" id="KW-1185">Reference proteome</keyword>